<gene>
    <name evidence="1" type="ORF">Fi14EGH31_28470</name>
</gene>
<dbReference type="KEGG" id="fit:Fi14EGH31_28470"/>
<sequence length="33" mass="4023">MKILELKQNIFKENEVTADKIREEFKKTKKIND</sequence>
<protein>
    <submittedName>
        <fullName evidence="1">Uncharacterized protein</fullName>
    </submittedName>
</protein>
<proteinExistence type="predicted"/>
<name>A0A7I8E999_9FIRM</name>
<dbReference type="EMBL" id="AP024085">
    <property type="protein sequence ID" value="BCL59135.1"/>
    <property type="molecule type" value="Genomic_DNA"/>
</dbReference>
<organism evidence="1 2">
    <name type="scientific">Faecalibacillus intestinalis</name>
    <dbReference type="NCBI Taxonomy" id="1982626"/>
    <lineage>
        <taxon>Bacteria</taxon>
        <taxon>Bacillati</taxon>
        <taxon>Bacillota</taxon>
        <taxon>Erysipelotrichia</taxon>
        <taxon>Erysipelotrichales</taxon>
        <taxon>Coprobacillaceae</taxon>
        <taxon>Faecalibacillus</taxon>
    </lineage>
</organism>
<evidence type="ECO:0000313" key="2">
    <source>
        <dbReference type="Proteomes" id="UP000593842"/>
    </source>
</evidence>
<evidence type="ECO:0000313" key="1">
    <source>
        <dbReference type="EMBL" id="BCL59135.1"/>
    </source>
</evidence>
<reference evidence="2" key="1">
    <citation type="submission" date="2020-09" db="EMBL/GenBank/DDBJ databases">
        <title>Complete genome sequencing of Faecalibacillus intestinalis strain 14EGH31.</title>
        <authorList>
            <person name="Sakamoto M."/>
            <person name="Murakami T."/>
            <person name="Mori H."/>
        </authorList>
    </citation>
    <scope>NUCLEOTIDE SEQUENCE [LARGE SCALE GENOMIC DNA]</scope>
    <source>
        <strain evidence="2">14EGH31</strain>
    </source>
</reference>
<dbReference type="AlphaFoldDB" id="A0A7I8E999"/>
<dbReference type="Proteomes" id="UP000593842">
    <property type="component" value="Chromosome"/>
</dbReference>
<accession>A0A7I8E999</accession>